<dbReference type="CDD" id="cd01894">
    <property type="entry name" value="EngA1"/>
    <property type="match status" value="1"/>
</dbReference>
<gene>
    <name evidence="11" type="ORF">ZIOFF_029453</name>
</gene>
<keyword evidence="5" id="KW-0547">Nucleotide-binding</keyword>
<dbReference type="InterPro" id="IPR027417">
    <property type="entry name" value="P-loop_NTPase"/>
</dbReference>
<evidence type="ECO:0000313" key="12">
    <source>
        <dbReference type="Proteomes" id="UP000734854"/>
    </source>
</evidence>
<name>A0A8J5GPK0_ZINOF</name>
<evidence type="ECO:0000256" key="7">
    <source>
        <dbReference type="ARBA" id="ARBA00032345"/>
    </source>
</evidence>
<organism evidence="11 12">
    <name type="scientific">Zingiber officinale</name>
    <name type="common">Ginger</name>
    <name type="synonym">Amomum zingiber</name>
    <dbReference type="NCBI Taxonomy" id="94328"/>
    <lineage>
        <taxon>Eukaryota</taxon>
        <taxon>Viridiplantae</taxon>
        <taxon>Streptophyta</taxon>
        <taxon>Embryophyta</taxon>
        <taxon>Tracheophyta</taxon>
        <taxon>Spermatophyta</taxon>
        <taxon>Magnoliopsida</taxon>
        <taxon>Liliopsida</taxon>
        <taxon>Zingiberales</taxon>
        <taxon>Zingiberaceae</taxon>
        <taxon>Zingiber</taxon>
    </lineage>
</organism>
<feature type="domain" description="G" evidence="9">
    <location>
        <begin position="182"/>
        <end position="329"/>
    </location>
</feature>
<evidence type="ECO:0000256" key="5">
    <source>
        <dbReference type="ARBA" id="ARBA00022741"/>
    </source>
</evidence>
<comment type="caution">
    <text evidence="11">The sequence shown here is derived from an EMBL/GenBank/DDBJ whole genome shotgun (WGS) entry which is preliminary data.</text>
</comment>
<feature type="region of interest" description="Disordered" evidence="8">
    <location>
        <begin position="678"/>
        <end position="704"/>
    </location>
</feature>
<evidence type="ECO:0000256" key="3">
    <source>
        <dbReference type="ARBA" id="ARBA00022517"/>
    </source>
</evidence>
<protein>
    <recommendedName>
        <fullName evidence="2">GTPase Der</fullName>
    </recommendedName>
    <alternativeName>
        <fullName evidence="7">GTP-binding protein EngA</fullName>
    </alternativeName>
</protein>
<keyword evidence="6" id="KW-0342">GTP-binding</keyword>
<evidence type="ECO:0000259" key="10">
    <source>
        <dbReference type="Pfam" id="PF14714"/>
    </source>
</evidence>
<dbReference type="InterPro" id="IPR015946">
    <property type="entry name" value="KH_dom-like_a/b"/>
</dbReference>
<proteinExistence type="inferred from homology"/>
<evidence type="ECO:0000256" key="8">
    <source>
        <dbReference type="SAM" id="MobiDB-lite"/>
    </source>
</evidence>
<evidence type="ECO:0000256" key="6">
    <source>
        <dbReference type="ARBA" id="ARBA00023134"/>
    </source>
</evidence>
<keyword evidence="4" id="KW-0677">Repeat</keyword>
<keyword evidence="3" id="KW-0690">Ribosome biogenesis</keyword>
<evidence type="ECO:0000313" key="11">
    <source>
        <dbReference type="EMBL" id="KAG6511385.1"/>
    </source>
</evidence>
<dbReference type="InterPro" id="IPR006073">
    <property type="entry name" value="GTP-bd"/>
</dbReference>
<dbReference type="SUPFAM" id="SSF52540">
    <property type="entry name" value="P-loop containing nucleoside triphosphate hydrolases"/>
    <property type="match status" value="2"/>
</dbReference>
<dbReference type="CDD" id="cd01895">
    <property type="entry name" value="EngA2"/>
    <property type="match status" value="1"/>
</dbReference>
<dbReference type="Gene3D" id="3.40.50.300">
    <property type="entry name" value="P-loop containing nucleotide triphosphate hydrolases"/>
    <property type="match status" value="2"/>
</dbReference>
<evidence type="ECO:0000256" key="4">
    <source>
        <dbReference type="ARBA" id="ARBA00022737"/>
    </source>
</evidence>
<dbReference type="GO" id="GO:0009507">
    <property type="term" value="C:chloroplast"/>
    <property type="evidence" value="ECO:0007669"/>
    <property type="project" value="TreeGrafter"/>
</dbReference>
<dbReference type="GO" id="GO:0042254">
    <property type="term" value="P:ribosome biogenesis"/>
    <property type="evidence" value="ECO:0007669"/>
    <property type="project" value="UniProtKB-KW"/>
</dbReference>
<dbReference type="PANTHER" id="PTHR43834:SF2">
    <property type="entry name" value="GTPASE DER"/>
    <property type="match status" value="1"/>
</dbReference>
<dbReference type="GO" id="GO:0005525">
    <property type="term" value="F:GTP binding"/>
    <property type="evidence" value="ECO:0007669"/>
    <property type="project" value="UniProtKB-KW"/>
</dbReference>
<feature type="domain" description="GTPase Der C-terminal KH-domain-like" evidence="10">
    <location>
        <begin position="596"/>
        <end position="677"/>
    </location>
</feature>
<reference evidence="11 12" key="1">
    <citation type="submission" date="2020-08" db="EMBL/GenBank/DDBJ databases">
        <title>Plant Genome Project.</title>
        <authorList>
            <person name="Zhang R.-G."/>
        </authorList>
    </citation>
    <scope>NUCLEOTIDE SEQUENCE [LARGE SCALE GENOMIC DNA]</scope>
    <source>
        <tissue evidence="11">Rhizome</tissue>
    </source>
</reference>
<keyword evidence="12" id="KW-1185">Reference proteome</keyword>
<comment type="similarity">
    <text evidence="1">Belongs to the TRAFAC class TrmE-Era-EngA-EngB-Septin-like GTPase superfamily. EngA (Der) GTPase family.</text>
</comment>
<evidence type="ECO:0000259" key="9">
    <source>
        <dbReference type="Pfam" id="PF01926"/>
    </source>
</evidence>
<evidence type="ECO:0000256" key="2">
    <source>
        <dbReference type="ARBA" id="ARBA00020953"/>
    </source>
</evidence>
<sequence>MASLSLAGLLPRLPTVPASRPILFAMVPCRDPFSSSFLPSPSPSILIRSKIALSALPRRLVGEDDDQGELEEWAVEEEDSEVDEGGGPDDLSSFDLESMEEEAIDAVREYSLSLSRELNFVTKISTGRDSVFRLPCKLVVRGSRQDTNKQTDLISKKRILWQPSATYALNLKGKIPDHLLPKVAIVGRPNVGKSALFNRLVGGNRAIVVDEPGVTRDRLYGRSFWGDREFMVVDTGGIMTFSRSQADVMEELAISTTIGMDGIPLTVREAAVARMPSMIEKQATAAVDESSVIIFLVDGQAGLVASDVEIADWLRKHYSNKCIILAVNKCESPRKGLMQASEFWSLGFSPIPISAISGTGTGELLDLVCSELKATEASDNVEGEENYIPSIAIVGRPNVGKSSILNALVGEERTIVSPVSGTTRDAIDTEIAGPDGQKYKLIDTAGIRRRATVASAGSTTEALSVNRAFRAIRRTDVVALVIEALACITEQPELVVLVYVSIDKDVRIAERIEREGKGCIVVVNKWDTIPKKNQQTTSYYEQDVREKLRLLDWAPIVYSTAITGRSVDKGGSRRGNEVVDMIIAAVAMVEKERTRRLGTSILNQVVQEAIAFKPPPRTRGGKRGRIYYSTQAAIRPPTFVFFVNDAKLFPETYRRYMEKQLRKDAGFPGTPIRLLWRSRRKGDKGRDADASFSTSRNEKIAAAA</sequence>
<dbReference type="NCBIfam" id="TIGR00231">
    <property type="entry name" value="small_GTP"/>
    <property type="match status" value="1"/>
</dbReference>
<dbReference type="HAMAP" id="MF_00195">
    <property type="entry name" value="GTPase_Der"/>
    <property type="match status" value="1"/>
</dbReference>
<dbReference type="Pfam" id="PF01926">
    <property type="entry name" value="MMR_HSR1"/>
    <property type="match status" value="2"/>
</dbReference>
<dbReference type="AlphaFoldDB" id="A0A8J5GPK0"/>
<dbReference type="PRINTS" id="PR00326">
    <property type="entry name" value="GTP1OBG"/>
</dbReference>
<dbReference type="NCBIfam" id="TIGR03594">
    <property type="entry name" value="GTPase_EngA"/>
    <property type="match status" value="1"/>
</dbReference>
<dbReference type="EMBL" id="JACMSC010000008">
    <property type="protein sequence ID" value="KAG6511385.1"/>
    <property type="molecule type" value="Genomic_DNA"/>
</dbReference>
<dbReference type="Proteomes" id="UP000734854">
    <property type="component" value="Unassembled WGS sequence"/>
</dbReference>
<dbReference type="InterPro" id="IPR032859">
    <property type="entry name" value="KH_dom-like"/>
</dbReference>
<dbReference type="FunFam" id="3.40.50.300:FF:000040">
    <property type="entry name" value="GTPase Der"/>
    <property type="match status" value="1"/>
</dbReference>
<dbReference type="FunFam" id="3.30.300.20:FF:000004">
    <property type="entry name" value="GTPase Der"/>
    <property type="match status" value="1"/>
</dbReference>
<evidence type="ECO:0000256" key="1">
    <source>
        <dbReference type="ARBA" id="ARBA00008279"/>
    </source>
</evidence>
<dbReference type="PANTHER" id="PTHR43834">
    <property type="entry name" value="GTPASE DER"/>
    <property type="match status" value="1"/>
</dbReference>
<feature type="domain" description="G" evidence="9">
    <location>
        <begin position="391"/>
        <end position="525"/>
    </location>
</feature>
<accession>A0A8J5GPK0</accession>
<dbReference type="Pfam" id="PF14714">
    <property type="entry name" value="KH_dom-like"/>
    <property type="match status" value="1"/>
</dbReference>
<dbReference type="InterPro" id="IPR016484">
    <property type="entry name" value="GTPase_Der"/>
</dbReference>
<dbReference type="InterPro" id="IPR005225">
    <property type="entry name" value="Small_GTP-bd"/>
</dbReference>
<dbReference type="FunFam" id="3.40.50.300:FF:001185">
    <property type="entry name" value="GTPase Der"/>
    <property type="match status" value="1"/>
</dbReference>
<dbReference type="Gene3D" id="3.30.300.20">
    <property type="match status" value="1"/>
</dbReference>